<keyword evidence="9" id="KW-1185">Reference proteome</keyword>
<keyword evidence="4 7" id="KW-0812">Transmembrane</keyword>
<keyword evidence="6 7" id="KW-0472">Membrane</keyword>
<dbReference type="AlphaFoldDB" id="A0A1N6PEG3"/>
<dbReference type="PANTHER" id="PTHR30589:SF0">
    <property type="entry name" value="PHOSPHATIDYLGLYCEROL--PROLIPOPROTEIN DIACYLGLYCERYL TRANSFERASE"/>
    <property type="match status" value="1"/>
</dbReference>
<dbReference type="Pfam" id="PF01790">
    <property type="entry name" value="LGT"/>
    <property type="match status" value="1"/>
</dbReference>
<dbReference type="GO" id="GO:0008961">
    <property type="term" value="F:phosphatidylglycerol-prolipoprotein diacylglyceryl transferase activity"/>
    <property type="evidence" value="ECO:0007669"/>
    <property type="project" value="InterPro"/>
</dbReference>
<keyword evidence="5 7" id="KW-1133">Transmembrane helix</keyword>
<evidence type="ECO:0000256" key="6">
    <source>
        <dbReference type="ARBA" id="ARBA00023136"/>
    </source>
</evidence>
<feature type="transmembrane region" description="Helical" evidence="7">
    <location>
        <begin position="224"/>
        <end position="242"/>
    </location>
</feature>
<feature type="transmembrane region" description="Helical" evidence="7">
    <location>
        <begin position="170"/>
        <end position="188"/>
    </location>
</feature>
<dbReference type="STRING" id="228959.SAMN05421797_101408"/>
<feature type="transmembrane region" description="Helical" evidence="7">
    <location>
        <begin position="200"/>
        <end position="218"/>
    </location>
</feature>
<keyword evidence="8" id="KW-0449">Lipoprotein</keyword>
<reference evidence="9" key="1">
    <citation type="submission" date="2017-01" db="EMBL/GenBank/DDBJ databases">
        <authorList>
            <person name="Varghese N."/>
            <person name="Submissions S."/>
        </authorList>
    </citation>
    <scope>NUCLEOTIDE SEQUENCE [LARGE SCALE GENOMIC DNA]</scope>
    <source>
        <strain evidence="9">DSM 15366</strain>
    </source>
</reference>
<dbReference type="RefSeq" id="WP_208611102.1">
    <property type="nucleotide sequence ID" value="NZ_FTMA01000001.1"/>
</dbReference>
<evidence type="ECO:0000256" key="5">
    <source>
        <dbReference type="ARBA" id="ARBA00022989"/>
    </source>
</evidence>
<accession>A0A1N6PEG3</accession>
<name>A0A1N6PEG3_9FLAO</name>
<evidence type="ECO:0000256" key="1">
    <source>
        <dbReference type="ARBA" id="ARBA00007150"/>
    </source>
</evidence>
<feature type="transmembrane region" description="Helical" evidence="7">
    <location>
        <begin position="123"/>
        <end position="144"/>
    </location>
</feature>
<organism evidence="8 9">
    <name type="scientific">Maribacter ulvicola</name>
    <dbReference type="NCBI Taxonomy" id="228959"/>
    <lineage>
        <taxon>Bacteria</taxon>
        <taxon>Pseudomonadati</taxon>
        <taxon>Bacteroidota</taxon>
        <taxon>Flavobacteriia</taxon>
        <taxon>Flavobacteriales</taxon>
        <taxon>Flavobacteriaceae</taxon>
        <taxon>Maribacter</taxon>
    </lineage>
</organism>
<gene>
    <name evidence="8" type="ORF">SAMN05421797_101408</name>
</gene>
<evidence type="ECO:0000256" key="7">
    <source>
        <dbReference type="SAM" id="Phobius"/>
    </source>
</evidence>
<evidence type="ECO:0000256" key="3">
    <source>
        <dbReference type="ARBA" id="ARBA00022679"/>
    </source>
</evidence>
<protein>
    <submittedName>
        <fullName evidence="8">Prolipoprotein diacylglyceryltransferase</fullName>
    </submittedName>
</protein>
<comment type="similarity">
    <text evidence="1">Belongs to the Lgt family.</text>
</comment>
<dbReference type="EMBL" id="FTMA01000001">
    <property type="protein sequence ID" value="SIQ02795.1"/>
    <property type="molecule type" value="Genomic_DNA"/>
</dbReference>
<dbReference type="PANTHER" id="PTHR30589">
    <property type="entry name" value="PROLIPOPROTEIN DIACYLGLYCERYL TRANSFERASE"/>
    <property type="match status" value="1"/>
</dbReference>
<dbReference type="GO" id="GO:0005886">
    <property type="term" value="C:plasma membrane"/>
    <property type="evidence" value="ECO:0007669"/>
    <property type="project" value="InterPro"/>
</dbReference>
<keyword evidence="3 8" id="KW-0808">Transferase</keyword>
<keyword evidence="2" id="KW-1003">Cell membrane</keyword>
<feature type="transmembrane region" description="Helical" evidence="7">
    <location>
        <begin position="15"/>
        <end position="36"/>
    </location>
</feature>
<dbReference type="Proteomes" id="UP000186953">
    <property type="component" value="Unassembled WGS sequence"/>
</dbReference>
<feature type="transmembrane region" description="Helical" evidence="7">
    <location>
        <begin position="56"/>
        <end position="76"/>
    </location>
</feature>
<evidence type="ECO:0000313" key="8">
    <source>
        <dbReference type="EMBL" id="SIQ02795.1"/>
    </source>
</evidence>
<dbReference type="GO" id="GO:0042158">
    <property type="term" value="P:lipoprotein biosynthetic process"/>
    <property type="evidence" value="ECO:0007669"/>
    <property type="project" value="InterPro"/>
</dbReference>
<proteinExistence type="inferred from homology"/>
<sequence>MNNLLLSISIPFEPIVFGVKLNMHLILEYLAFFIGFRYYVFLRKRSTDAISSNNRLSILIGAVFGALFLSRLVAFFENPVTHIQEDWLYNLNNKTIMGGLFGGLLGVEFAKKIIGEKQSSGDLFTLPIILGIIIGRVGCFLAGIKEFTFGKETTFFTGIDLGDGLLRHPIALYEVVFLIFLFIIIQRLQKSKIKHRNGDLFKLFMVVYFTLRFCIEFIKPNPFYFLGLSSIQILCLICLVYYHKFILRGISYVRKKLYIL</sequence>
<evidence type="ECO:0000256" key="4">
    <source>
        <dbReference type="ARBA" id="ARBA00022692"/>
    </source>
</evidence>
<dbReference type="InterPro" id="IPR001640">
    <property type="entry name" value="Lgt"/>
</dbReference>
<evidence type="ECO:0000313" key="9">
    <source>
        <dbReference type="Proteomes" id="UP000186953"/>
    </source>
</evidence>
<feature type="transmembrane region" description="Helical" evidence="7">
    <location>
        <begin position="96"/>
        <end position="114"/>
    </location>
</feature>
<evidence type="ECO:0000256" key="2">
    <source>
        <dbReference type="ARBA" id="ARBA00022475"/>
    </source>
</evidence>